<gene>
    <name evidence="6" type="ORF">DWG24_13895</name>
</gene>
<dbReference type="EMBL" id="CP033622">
    <property type="protein sequence ID" value="QIZ51763.1"/>
    <property type="molecule type" value="Genomic_DNA"/>
</dbReference>
<dbReference type="Pfam" id="PF03466">
    <property type="entry name" value="LysR_substrate"/>
    <property type="match status" value="1"/>
</dbReference>
<dbReference type="PROSITE" id="PS50931">
    <property type="entry name" value="HTH_LYSR"/>
    <property type="match status" value="1"/>
</dbReference>
<dbReference type="InterPro" id="IPR005119">
    <property type="entry name" value="LysR_subst-bd"/>
</dbReference>
<dbReference type="InterPro" id="IPR036388">
    <property type="entry name" value="WH-like_DNA-bd_sf"/>
</dbReference>
<evidence type="ECO:0000313" key="6">
    <source>
        <dbReference type="EMBL" id="QIZ51763.1"/>
    </source>
</evidence>
<dbReference type="Proteomes" id="UP000500801">
    <property type="component" value="Chromosome"/>
</dbReference>
<dbReference type="InterPro" id="IPR036390">
    <property type="entry name" value="WH_DNA-bd_sf"/>
</dbReference>
<evidence type="ECO:0000256" key="1">
    <source>
        <dbReference type="ARBA" id="ARBA00009437"/>
    </source>
</evidence>
<feature type="domain" description="HTH lysR-type" evidence="5">
    <location>
        <begin position="5"/>
        <end position="62"/>
    </location>
</feature>
<dbReference type="Gene3D" id="1.10.10.10">
    <property type="entry name" value="Winged helix-like DNA-binding domain superfamily/Winged helix DNA-binding domain"/>
    <property type="match status" value="1"/>
</dbReference>
<dbReference type="GO" id="GO:0003700">
    <property type="term" value="F:DNA-binding transcription factor activity"/>
    <property type="evidence" value="ECO:0007669"/>
    <property type="project" value="InterPro"/>
</dbReference>
<name>A0AAE6Z187_9GAMM</name>
<evidence type="ECO:0000256" key="3">
    <source>
        <dbReference type="ARBA" id="ARBA00023125"/>
    </source>
</evidence>
<dbReference type="Pfam" id="PF00126">
    <property type="entry name" value="HTH_1"/>
    <property type="match status" value="1"/>
</dbReference>
<dbReference type="PANTHER" id="PTHR30126">
    <property type="entry name" value="HTH-TYPE TRANSCRIPTIONAL REGULATOR"/>
    <property type="match status" value="1"/>
</dbReference>
<keyword evidence="2" id="KW-0805">Transcription regulation</keyword>
<dbReference type="InterPro" id="IPR000847">
    <property type="entry name" value="LysR_HTH_N"/>
</dbReference>
<dbReference type="PANTHER" id="PTHR30126:SF91">
    <property type="entry name" value="LYSR FAMILY TRANSCRIPTIONAL REGULATOR"/>
    <property type="match status" value="1"/>
</dbReference>
<dbReference type="RefSeq" id="WP_038913580.1">
    <property type="nucleotide sequence ID" value="NZ_CP033622.1"/>
</dbReference>
<dbReference type="GO" id="GO:0000976">
    <property type="term" value="F:transcription cis-regulatory region binding"/>
    <property type="evidence" value="ECO:0007669"/>
    <property type="project" value="TreeGrafter"/>
</dbReference>
<accession>A0AAE6Z187</accession>
<keyword evidence="3" id="KW-0238">DNA-binding</keyword>
<sequence>MLEAVTLDQLRTFIAAADYGSFSEAGRRIGRAQSVVSQTLANLEGQLGVQLFDRSSRRPMLTAIGRELLADARQVANDMDRLKARAKGMAVGLEPELQIVVHVFLPISVLTQAVSSFQRHFPRTPLRLSVEGMGAVIEPVLAGQCSFGVRAPLFEDQPELTSEHVMTLPYLMVASPQHPLAQYREAIPTRELKKHIQLVLSDRSHHANPTDMGVLSPQTWRLSDLSAKYAFLKAGLGFGGMPLHAIASDIANGSLVALEFEETRANVSMSISAIYRTDMPPGPAGRWLLDELKKVAAMQHATPHQG</sequence>
<dbReference type="SUPFAM" id="SSF53850">
    <property type="entry name" value="Periplasmic binding protein-like II"/>
    <property type="match status" value="1"/>
</dbReference>
<reference evidence="6 7" key="1">
    <citation type="submission" date="2018-11" db="EMBL/GenBank/DDBJ databases">
        <title>Complete genome sequence of Dickeya zeae strain CE1 infecting Canna edulis Ker-Gawl. in China.</title>
        <authorList>
            <person name="Zhang J."/>
            <person name="Lin B."/>
            <person name="Shen H."/>
            <person name="Jiang S."/>
            <person name="Pu X."/>
            <person name="Sun D."/>
        </authorList>
    </citation>
    <scope>NUCLEOTIDE SEQUENCE [LARGE SCALE GENOMIC DNA]</scope>
    <source>
        <strain evidence="6 7">CE1</strain>
    </source>
</reference>
<evidence type="ECO:0000313" key="7">
    <source>
        <dbReference type="Proteomes" id="UP000500801"/>
    </source>
</evidence>
<evidence type="ECO:0000256" key="2">
    <source>
        <dbReference type="ARBA" id="ARBA00023015"/>
    </source>
</evidence>
<comment type="similarity">
    <text evidence="1">Belongs to the LysR transcriptional regulatory family.</text>
</comment>
<proteinExistence type="inferred from homology"/>
<dbReference type="SUPFAM" id="SSF46785">
    <property type="entry name" value="Winged helix' DNA-binding domain"/>
    <property type="match status" value="1"/>
</dbReference>
<keyword evidence="4" id="KW-0804">Transcription</keyword>
<protein>
    <submittedName>
        <fullName evidence="6">LysR family transcriptional regulator</fullName>
    </submittedName>
</protein>
<organism evidence="6 7">
    <name type="scientific">Dickeya zeae</name>
    <dbReference type="NCBI Taxonomy" id="204042"/>
    <lineage>
        <taxon>Bacteria</taxon>
        <taxon>Pseudomonadati</taxon>
        <taxon>Pseudomonadota</taxon>
        <taxon>Gammaproteobacteria</taxon>
        <taxon>Enterobacterales</taxon>
        <taxon>Pectobacteriaceae</taxon>
        <taxon>Dickeya</taxon>
    </lineage>
</organism>
<dbReference type="AlphaFoldDB" id="A0AAE6Z187"/>
<dbReference type="Gene3D" id="3.40.190.290">
    <property type="match status" value="1"/>
</dbReference>
<evidence type="ECO:0000259" key="5">
    <source>
        <dbReference type="PROSITE" id="PS50931"/>
    </source>
</evidence>
<dbReference type="PRINTS" id="PR00039">
    <property type="entry name" value="HTHLYSR"/>
</dbReference>
<evidence type="ECO:0000256" key="4">
    <source>
        <dbReference type="ARBA" id="ARBA00023163"/>
    </source>
</evidence>
<dbReference type="FunFam" id="1.10.10.10:FF:000001">
    <property type="entry name" value="LysR family transcriptional regulator"/>
    <property type="match status" value="1"/>
</dbReference>